<dbReference type="InterPro" id="IPR033436">
    <property type="entry name" value="MucB/RseB_C"/>
</dbReference>
<keyword evidence="8" id="KW-1185">Reference proteome</keyword>
<dbReference type="PIRSF" id="PIRSF005427">
    <property type="entry name" value="RseB"/>
    <property type="match status" value="1"/>
</dbReference>
<gene>
    <name evidence="7" type="ORF">OE749_00885</name>
</gene>
<dbReference type="Gene3D" id="3.30.200.100">
    <property type="entry name" value="MucB/RseB, C-terminal domain"/>
    <property type="match status" value="1"/>
</dbReference>
<dbReference type="InterPro" id="IPR038484">
    <property type="entry name" value="MucB/RseB_C_sf"/>
</dbReference>
<dbReference type="Pfam" id="PF17188">
    <property type="entry name" value="MucB_RseB_C"/>
    <property type="match status" value="1"/>
</dbReference>
<comment type="caution">
    <text evidence="7">The sequence shown here is derived from an EMBL/GenBank/DDBJ whole genome shotgun (WGS) entry which is preliminary data.</text>
</comment>
<dbReference type="EMBL" id="JAOWKX010000001">
    <property type="protein sequence ID" value="MCV2883248.1"/>
    <property type="molecule type" value="Genomic_DNA"/>
</dbReference>
<evidence type="ECO:0000259" key="5">
    <source>
        <dbReference type="Pfam" id="PF03888"/>
    </source>
</evidence>
<keyword evidence="4" id="KW-0574">Periplasm</keyword>
<sequence length="326" mass="36039">MIFAFLSTQAFAQGLDVQSGDVSNAKPTSQLSARAWLTKMSEAVRELNYHISFVVLKPGSEAQPYIWRHGISETGVEMEHLSMLNGPGQEVLRMGDQVSYFEPNVPAYSMRSDVINGPLPETLLSAPETLLGAYDFVLVGRNRISGRSAQQIRVVSTDGSRFGYVLWLDESTGLPLKLNMVDLKGHLLEQIQVTALQVTATPHEHFSRIETSKLPQVIEFNPNKSLEATWNLAFMPIGMEIVKRDRHRLPYTGQWVDYVMLSDGLVNVSVYLHEKNGAVADQDLLLRSESNTFLTRNHGSISVTVIGKVPAQTANAIASSITVANQ</sequence>
<evidence type="ECO:0000313" key="8">
    <source>
        <dbReference type="Proteomes" id="UP001652504"/>
    </source>
</evidence>
<evidence type="ECO:0000256" key="1">
    <source>
        <dbReference type="ARBA" id="ARBA00004418"/>
    </source>
</evidence>
<proteinExistence type="inferred from homology"/>
<keyword evidence="3" id="KW-0732">Signal</keyword>
<dbReference type="InterPro" id="IPR005588">
    <property type="entry name" value="MucB_RseB"/>
</dbReference>
<evidence type="ECO:0000313" key="7">
    <source>
        <dbReference type="EMBL" id="MCV2883248.1"/>
    </source>
</evidence>
<evidence type="ECO:0000256" key="3">
    <source>
        <dbReference type="ARBA" id="ARBA00022729"/>
    </source>
</evidence>
<organism evidence="7 8">
    <name type="scientific">Fluctibacter corallii</name>
    <dbReference type="NCBI Taxonomy" id="2984329"/>
    <lineage>
        <taxon>Bacteria</taxon>
        <taxon>Pseudomonadati</taxon>
        <taxon>Pseudomonadota</taxon>
        <taxon>Gammaproteobacteria</taxon>
        <taxon>Alteromonadales</taxon>
        <taxon>Alteromonadaceae</taxon>
        <taxon>Fluctibacter</taxon>
    </lineage>
</organism>
<feature type="domain" description="MucB/RseB C-terminal" evidence="6">
    <location>
        <begin position="227"/>
        <end position="321"/>
    </location>
</feature>
<comment type="similarity">
    <text evidence="2">Belongs to the RseB family.</text>
</comment>
<accession>A0ABT3A3I7</accession>
<feature type="domain" description="MucB/RseB N-terminal" evidence="5">
    <location>
        <begin position="32"/>
        <end position="217"/>
    </location>
</feature>
<dbReference type="Gene3D" id="2.50.20.10">
    <property type="entry name" value="Lipoprotein localisation LolA/LolB/LppX"/>
    <property type="match status" value="1"/>
</dbReference>
<dbReference type="RefSeq" id="WP_263710968.1">
    <property type="nucleotide sequence ID" value="NZ_JAOWKX010000001.1"/>
</dbReference>
<evidence type="ECO:0000259" key="6">
    <source>
        <dbReference type="Pfam" id="PF17188"/>
    </source>
</evidence>
<dbReference type="Proteomes" id="UP001652504">
    <property type="component" value="Unassembled WGS sequence"/>
</dbReference>
<name>A0ABT3A3I7_9ALTE</name>
<dbReference type="InterPro" id="IPR033434">
    <property type="entry name" value="MucB/RseB_N"/>
</dbReference>
<dbReference type="Pfam" id="PF03888">
    <property type="entry name" value="MucB_RseB"/>
    <property type="match status" value="1"/>
</dbReference>
<evidence type="ECO:0000256" key="4">
    <source>
        <dbReference type="ARBA" id="ARBA00022764"/>
    </source>
</evidence>
<dbReference type="PANTHER" id="PTHR38782:SF1">
    <property type="entry name" value="SIGMA-E FACTOR REGULATORY PROTEIN RSEB"/>
    <property type="match status" value="1"/>
</dbReference>
<comment type="subcellular location">
    <subcellularLocation>
        <location evidence="1">Periplasm</location>
    </subcellularLocation>
</comment>
<evidence type="ECO:0000256" key="2">
    <source>
        <dbReference type="ARBA" id="ARBA00008150"/>
    </source>
</evidence>
<reference evidence="7 8" key="1">
    <citation type="submission" date="2022-10" db="EMBL/GenBank/DDBJ databases">
        <title>Aestuariibacter sp. AA17 isolated from Montipora capitata coral fragment.</title>
        <authorList>
            <person name="Emsley S.A."/>
            <person name="Pfannmuller K.M."/>
            <person name="Loughran R.M."/>
            <person name="Shlafstein M."/>
            <person name="Papke E."/>
            <person name="Saw J.H."/>
            <person name="Ushijima B."/>
            <person name="Videau P."/>
        </authorList>
    </citation>
    <scope>NUCLEOTIDE SEQUENCE [LARGE SCALE GENOMIC DNA]</scope>
    <source>
        <strain evidence="7 8">AA17</strain>
    </source>
</reference>
<protein>
    <submittedName>
        <fullName evidence="7">MucB/RseB C-terminal domain-containing protein</fullName>
    </submittedName>
</protein>
<dbReference type="CDD" id="cd16327">
    <property type="entry name" value="RseB"/>
    <property type="match status" value="1"/>
</dbReference>
<dbReference type="PANTHER" id="PTHR38782">
    <property type="match status" value="1"/>
</dbReference>